<reference evidence="2 3" key="1">
    <citation type="submission" date="2019-07" db="EMBL/GenBank/DDBJ databases">
        <title>Sphingomonas solaris sp. nov., isolated from a solar panel from Boston, Massachusetts.</title>
        <authorList>
            <person name="Tanner K."/>
            <person name="Pascual J."/>
            <person name="Mancuso C."/>
            <person name="Pereto J."/>
            <person name="Khalil A."/>
            <person name="Vilanova C."/>
        </authorList>
    </citation>
    <scope>NUCLEOTIDE SEQUENCE [LARGE SCALE GENOMIC DNA]</scope>
    <source>
        <strain evidence="2 3">R4DWN</strain>
    </source>
</reference>
<name>A0A558R2I3_9SPHN</name>
<dbReference type="InterPro" id="IPR011990">
    <property type="entry name" value="TPR-like_helical_dom_sf"/>
</dbReference>
<dbReference type="Gene3D" id="1.25.40.10">
    <property type="entry name" value="Tetratricopeptide repeat domain"/>
    <property type="match status" value="2"/>
</dbReference>
<comment type="caution">
    <text evidence="2">The sequence shown here is derived from an EMBL/GenBank/DDBJ whole genome shotgun (WGS) entry which is preliminary data.</text>
</comment>
<dbReference type="OrthoDB" id="9800698at2"/>
<dbReference type="PANTHER" id="PTHR12788:SF10">
    <property type="entry name" value="PROTEIN-TYROSINE SULFOTRANSFERASE"/>
    <property type="match status" value="1"/>
</dbReference>
<evidence type="ECO:0000256" key="1">
    <source>
        <dbReference type="ARBA" id="ARBA00022679"/>
    </source>
</evidence>
<protein>
    <submittedName>
        <fullName evidence="2">Uncharacterized protein</fullName>
    </submittedName>
</protein>
<sequence>MPTDLPDWDAVAALEAAEAALTADPSHLQALQVSAAALRRLDKHEAAERSEAALIARMREFPTVAAAAEALAGGRAAEAQQVLAHHLREHSNDPVAMGMLAEVALRTGRAANAEALLRRALTCTPSYVTLRKMLVRLLRHQNRWDEAIALVDDGLPSATAAAELLHLKSTLLGRIGRNEEALGASAAGLAIAPTNAVAWLSHTRLLAQVGRRAEACEAVRRAIAANPEFGPAWWTLADLDPAAVTEADIAAMTTVAARSTADDRFRIPIHFALGRAWEERSDGARSFACYAEGHRLRRRRVQHDAQAFSRSIERGAESFDVSFFRDRAGHGARSTTPIFIVGMHRAGSTLVEQILASHPDVEGLAELPHLAQIAHRLGAREMEHLVTPELIAKLDAKQASAIGEAYLAEVRPYRHSDRPRFTDKMPGNWRHIALIHLIFPHAKIIDVRRDPLDCCVSNFCRYFAQGQGHADDLGDLGRYYRDYAEFMDRLDVALPGRVHRVTYEQLVDNLEPEVRRLLDVCDLSFDPCCLRFFETKRPVRTPSAQQVRRPINRDGIGRAQLFAPWLAPLQAALAPFATDV</sequence>
<dbReference type="Pfam" id="PF14559">
    <property type="entry name" value="TPR_19"/>
    <property type="match status" value="1"/>
</dbReference>
<accession>A0A558R2I3</accession>
<keyword evidence="3" id="KW-1185">Reference proteome</keyword>
<proteinExistence type="predicted"/>
<dbReference type="InterPro" id="IPR026634">
    <property type="entry name" value="TPST-like"/>
</dbReference>
<evidence type="ECO:0000313" key="3">
    <source>
        <dbReference type="Proteomes" id="UP000318681"/>
    </source>
</evidence>
<dbReference type="RefSeq" id="WP_145151965.1">
    <property type="nucleotide sequence ID" value="NZ_VNIM01000045.1"/>
</dbReference>
<dbReference type="InterPro" id="IPR027417">
    <property type="entry name" value="P-loop_NTPase"/>
</dbReference>
<dbReference type="Pfam" id="PF13469">
    <property type="entry name" value="Sulfotransfer_3"/>
    <property type="match status" value="1"/>
</dbReference>
<keyword evidence="1" id="KW-0808">Transferase</keyword>
<dbReference type="GO" id="GO:0008476">
    <property type="term" value="F:protein-tyrosine sulfotransferase activity"/>
    <property type="evidence" value="ECO:0007669"/>
    <property type="project" value="InterPro"/>
</dbReference>
<evidence type="ECO:0000313" key="2">
    <source>
        <dbReference type="EMBL" id="TVV73591.1"/>
    </source>
</evidence>
<gene>
    <name evidence="2" type="ORF">FOY91_11890</name>
</gene>
<organism evidence="2 3">
    <name type="scientific">Alterirhizorhabdus solaris</name>
    <dbReference type="NCBI Taxonomy" id="2529389"/>
    <lineage>
        <taxon>Bacteria</taxon>
        <taxon>Pseudomonadati</taxon>
        <taxon>Pseudomonadota</taxon>
        <taxon>Alphaproteobacteria</taxon>
        <taxon>Sphingomonadales</taxon>
        <taxon>Rhizorhabdaceae</taxon>
        <taxon>Alterirhizorhabdus</taxon>
    </lineage>
</organism>
<dbReference type="PANTHER" id="PTHR12788">
    <property type="entry name" value="PROTEIN-TYROSINE SULFOTRANSFERASE 2"/>
    <property type="match status" value="1"/>
</dbReference>
<dbReference type="Gene3D" id="3.40.50.300">
    <property type="entry name" value="P-loop containing nucleotide triphosphate hydrolases"/>
    <property type="match status" value="1"/>
</dbReference>
<dbReference type="EMBL" id="VNIM01000045">
    <property type="protein sequence ID" value="TVV73591.1"/>
    <property type="molecule type" value="Genomic_DNA"/>
</dbReference>
<dbReference type="Proteomes" id="UP000318681">
    <property type="component" value="Unassembled WGS sequence"/>
</dbReference>
<dbReference type="SUPFAM" id="SSF48452">
    <property type="entry name" value="TPR-like"/>
    <property type="match status" value="1"/>
</dbReference>
<dbReference type="AlphaFoldDB" id="A0A558R2I3"/>
<dbReference type="SUPFAM" id="SSF52540">
    <property type="entry name" value="P-loop containing nucleoside triphosphate hydrolases"/>
    <property type="match status" value="1"/>
</dbReference>